<feature type="transmembrane region" description="Helical" evidence="1">
    <location>
        <begin position="12"/>
        <end position="41"/>
    </location>
</feature>
<keyword evidence="3" id="KW-1185">Reference proteome</keyword>
<dbReference type="RefSeq" id="WP_394824325.1">
    <property type="nucleotide sequence ID" value="NZ_CP089984.1"/>
</dbReference>
<protein>
    <recommendedName>
        <fullName evidence="4">Vitamin K epoxide reductase domain-containing protein</fullName>
    </recommendedName>
</protein>
<dbReference type="Proteomes" id="UP001370348">
    <property type="component" value="Chromosome"/>
</dbReference>
<feature type="transmembrane region" description="Helical" evidence="1">
    <location>
        <begin position="271"/>
        <end position="295"/>
    </location>
</feature>
<evidence type="ECO:0000313" key="2">
    <source>
        <dbReference type="EMBL" id="WXB14700.1"/>
    </source>
</evidence>
<proteinExistence type="predicted"/>
<feature type="transmembrane region" description="Helical" evidence="1">
    <location>
        <begin position="195"/>
        <end position="216"/>
    </location>
</feature>
<feature type="transmembrane region" description="Helical" evidence="1">
    <location>
        <begin position="318"/>
        <end position="337"/>
    </location>
</feature>
<name>A0ABZ2M027_9BACT</name>
<sequence length="346" mass="36870">MTVHLVNLLEPWVLLRLVAGVVAAVLLGRAALVALRVLLHFDLQSANEGQLALERHVELSSTFVRVGTVVQVLALVFTVLASDRLSHGIRGAMCAYGVFHANEWGFPALYATFGVALFAGIVAQVYAFDRRLPRPDLVRPLSILTLALAPLATIDLGLTTRFLLELDLSVVASCCSVQLDRATAGNVTFASGPRVASAIAAQVAVVLAAAAALWAARRPRAPRVTLAGALSIVAFPVAIAAVVLEVAPYAFELPDHICPFCLLHADVFGLGYFLFGAIFLATTWGGGAALVALLARRLPHVDAGIFEGFARGRMRREAWAWGFALLCALAPIARYTWINQGASLFP</sequence>
<accession>A0ABZ2M027</accession>
<keyword evidence="1" id="KW-1133">Transmembrane helix</keyword>
<evidence type="ECO:0000313" key="3">
    <source>
        <dbReference type="Proteomes" id="UP001370348"/>
    </source>
</evidence>
<feature type="transmembrane region" description="Helical" evidence="1">
    <location>
        <begin position="228"/>
        <end position="251"/>
    </location>
</feature>
<feature type="transmembrane region" description="Helical" evidence="1">
    <location>
        <begin position="108"/>
        <end position="128"/>
    </location>
</feature>
<gene>
    <name evidence="2" type="ORF">LZC94_43615</name>
</gene>
<reference evidence="2 3" key="1">
    <citation type="submission" date="2021-12" db="EMBL/GenBank/DDBJ databases">
        <title>Discovery of the Pendulisporaceae a myxobacterial family with distinct sporulation behavior and unique specialized metabolism.</title>
        <authorList>
            <person name="Garcia R."/>
            <person name="Popoff A."/>
            <person name="Bader C.D."/>
            <person name="Loehr J."/>
            <person name="Walesch S."/>
            <person name="Walt C."/>
            <person name="Boldt J."/>
            <person name="Bunk B."/>
            <person name="Haeckl F.J.F.P.J."/>
            <person name="Gunesch A.P."/>
            <person name="Birkelbach J."/>
            <person name="Nuebel U."/>
            <person name="Pietschmann T."/>
            <person name="Bach T."/>
            <person name="Mueller R."/>
        </authorList>
    </citation>
    <scope>NUCLEOTIDE SEQUENCE [LARGE SCALE GENOMIC DNA]</scope>
    <source>
        <strain evidence="2 3">MSr11954</strain>
    </source>
</reference>
<organism evidence="2 3">
    <name type="scientific">Pendulispora albinea</name>
    <dbReference type="NCBI Taxonomy" id="2741071"/>
    <lineage>
        <taxon>Bacteria</taxon>
        <taxon>Pseudomonadati</taxon>
        <taxon>Myxococcota</taxon>
        <taxon>Myxococcia</taxon>
        <taxon>Myxococcales</taxon>
        <taxon>Sorangiineae</taxon>
        <taxon>Pendulisporaceae</taxon>
        <taxon>Pendulispora</taxon>
    </lineage>
</organism>
<evidence type="ECO:0008006" key="4">
    <source>
        <dbReference type="Google" id="ProtNLM"/>
    </source>
</evidence>
<dbReference type="EMBL" id="CP089984">
    <property type="protein sequence ID" value="WXB14700.1"/>
    <property type="molecule type" value="Genomic_DNA"/>
</dbReference>
<feature type="transmembrane region" description="Helical" evidence="1">
    <location>
        <begin position="140"/>
        <end position="158"/>
    </location>
</feature>
<keyword evidence="1" id="KW-0472">Membrane</keyword>
<keyword evidence="1" id="KW-0812">Transmembrane</keyword>
<evidence type="ECO:0000256" key="1">
    <source>
        <dbReference type="SAM" id="Phobius"/>
    </source>
</evidence>